<evidence type="ECO:0000313" key="2">
    <source>
        <dbReference type="Proteomes" id="UP000001292"/>
    </source>
</evidence>
<keyword evidence="2" id="KW-1185">Reference proteome</keyword>
<dbReference type="Proteomes" id="UP000001292">
    <property type="component" value="Unassembled WGS sequence"/>
</dbReference>
<organism evidence="2">
    <name type="scientific">Drosophila sechellia</name>
    <name type="common">Fruit fly</name>
    <dbReference type="NCBI Taxonomy" id="7238"/>
    <lineage>
        <taxon>Eukaryota</taxon>
        <taxon>Metazoa</taxon>
        <taxon>Ecdysozoa</taxon>
        <taxon>Arthropoda</taxon>
        <taxon>Hexapoda</taxon>
        <taxon>Insecta</taxon>
        <taxon>Pterygota</taxon>
        <taxon>Neoptera</taxon>
        <taxon>Endopterygota</taxon>
        <taxon>Diptera</taxon>
        <taxon>Brachycera</taxon>
        <taxon>Muscomorpha</taxon>
        <taxon>Ephydroidea</taxon>
        <taxon>Drosophilidae</taxon>
        <taxon>Drosophila</taxon>
        <taxon>Sophophora</taxon>
    </lineage>
</organism>
<dbReference type="Gene3D" id="2.60.120.200">
    <property type="match status" value="1"/>
</dbReference>
<reference evidence="1 2" key="1">
    <citation type="journal article" date="2007" name="Nature">
        <title>Evolution of genes and genomes on the Drosophila phylogeny.</title>
        <authorList>
            <consortium name="Drosophila 12 Genomes Consortium"/>
            <person name="Clark A.G."/>
            <person name="Eisen M.B."/>
            <person name="Smith D.R."/>
            <person name="Bergman C.M."/>
            <person name="Oliver B."/>
            <person name="Markow T.A."/>
            <person name="Kaufman T.C."/>
            <person name="Kellis M."/>
            <person name="Gelbart W."/>
            <person name="Iyer V.N."/>
            <person name="Pollard D.A."/>
            <person name="Sackton T.B."/>
            <person name="Larracuente A.M."/>
            <person name="Singh N.D."/>
            <person name="Abad J.P."/>
            <person name="Abt D.N."/>
            <person name="Adryan B."/>
            <person name="Aguade M."/>
            <person name="Akashi H."/>
            <person name="Anderson W.W."/>
            <person name="Aquadro C.F."/>
            <person name="Ardell D.H."/>
            <person name="Arguello R."/>
            <person name="Artieri C.G."/>
            <person name="Barbash D.A."/>
            <person name="Barker D."/>
            <person name="Barsanti P."/>
            <person name="Batterham P."/>
            <person name="Batzoglou S."/>
            <person name="Begun D."/>
            <person name="Bhutkar A."/>
            <person name="Blanco E."/>
            <person name="Bosak S.A."/>
            <person name="Bradley R.K."/>
            <person name="Brand A.D."/>
            <person name="Brent M.R."/>
            <person name="Brooks A.N."/>
            <person name="Brown R.H."/>
            <person name="Butlin R.K."/>
            <person name="Caggese C."/>
            <person name="Calvi B.R."/>
            <person name="Bernardo de Carvalho A."/>
            <person name="Caspi A."/>
            <person name="Castrezana S."/>
            <person name="Celniker S.E."/>
            <person name="Chang J.L."/>
            <person name="Chapple C."/>
            <person name="Chatterji S."/>
            <person name="Chinwalla A."/>
            <person name="Civetta A."/>
            <person name="Clifton S.W."/>
            <person name="Comeron J.M."/>
            <person name="Costello J.C."/>
            <person name="Coyne J.A."/>
            <person name="Daub J."/>
            <person name="David R.G."/>
            <person name="Delcher A.L."/>
            <person name="Delehaunty K."/>
            <person name="Do C.B."/>
            <person name="Ebling H."/>
            <person name="Edwards K."/>
            <person name="Eickbush T."/>
            <person name="Evans J.D."/>
            <person name="Filipski A."/>
            <person name="Findeiss S."/>
            <person name="Freyhult E."/>
            <person name="Fulton L."/>
            <person name="Fulton R."/>
            <person name="Garcia A.C."/>
            <person name="Gardiner A."/>
            <person name="Garfield D.A."/>
            <person name="Garvin B.E."/>
            <person name="Gibson G."/>
            <person name="Gilbert D."/>
            <person name="Gnerre S."/>
            <person name="Godfrey J."/>
            <person name="Good R."/>
            <person name="Gotea V."/>
            <person name="Gravely B."/>
            <person name="Greenberg A.J."/>
            <person name="Griffiths-Jones S."/>
            <person name="Gross S."/>
            <person name="Guigo R."/>
            <person name="Gustafson E.A."/>
            <person name="Haerty W."/>
            <person name="Hahn M.W."/>
            <person name="Halligan D.L."/>
            <person name="Halpern A.L."/>
            <person name="Halter G.M."/>
            <person name="Han M.V."/>
            <person name="Heger A."/>
            <person name="Hillier L."/>
            <person name="Hinrichs A.S."/>
            <person name="Holmes I."/>
            <person name="Hoskins R.A."/>
            <person name="Hubisz M.J."/>
            <person name="Hultmark D."/>
            <person name="Huntley M.A."/>
            <person name="Jaffe D.B."/>
            <person name="Jagadeeshan S."/>
            <person name="Jeck W.R."/>
            <person name="Johnson J."/>
            <person name="Jones C.D."/>
            <person name="Jordan W.C."/>
            <person name="Karpen G.H."/>
            <person name="Kataoka E."/>
            <person name="Keightley P.D."/>
            <person name="Kheradpour P."/>
            <person name="Kirkness E.F."/>
            <person name="Koerich L.B."/>
            <person name="Kristiansen K."/>
            <person name="Kudrna D."/>
            <person name="Kulathinal R.J."/>
            <person name="Kumar S."/>
            <person name="Kwok R."/>
            <person name="Lander E."/>
            <person name="Langley C.H."/>
            <person name="Lapoint R."/>
            <person name="Lazzaro B.P."/>
            <person name="Lee S.J."/>
            <person name="Levesque L."/>
            <person name="Li R."/>
            <person name="Lin C.F."/>
            <person name="Lin M.F."/>
            <person name="Lindblad-Toh K."/>
            <person name="Llopart A."/>
            <person name="Long M."/>
            <person name="Low L."/>
            <person name="Lozovsky E."/>
            <person name="Lu J."/>
            <person name="Luo M."/>
            <person name="Machado C.A."/>
            <person name="Makalowski W."/>
            <person name="Marzo M."/>
            <person name="Matsuda M."/>
            <person name="Matzkin L."/>
            <person name="McAllister B."/>
            <person name="McBride C.S."/>
            <person name="McKernan B."/>
            <person name="McKernan K."/>
            <person name="Mendez-Lago M."/>
            <person name="Minx P."/>
            <person name="Mollenhauer M.U."/>
            <person name="Montooth K."/>
            <person name="Mount S.M."/>
            <person name="Mu X."/>
            <person name="Myers E."/>
            <person name="Negre B."/>
            <person name="Newfeld S."/>
            <person name="Nielsen R."/>
            <person name="Noor M.A."/>
            <person name="O'Grady P."/>
            <person name="Pachter L."/>
            <person name="Papaceit M."/>
            <person name="Parisi M.J."/>
            <person name="Parisi M."/>
            <person name="Parts L."/>
            <person name="Pedersen J.S."/>
            <person name="Pesole G."/>
            <person name="Phillippy A.M."/>
            <person name="Ponting C.P."/>
            <person name="Pop M."/>
            <person name="Porcelli D."/>
            <person name="Powell J.R."/>
            <person name="Prohaska S."/>
            <person name="Pruitt K."/>
            <person name="Puig M."/>
            <person name="Quesneville H."/>
            <person name="Ram K.R."/>
            <person name="Rand D."/>
            <person name="Rasmussen M.D."/>
            <person name="Reed L.K."/>
            <person name="Reenan R."/>
            <person name="Reily A."/>
            <person name="Remington K.A."/>
            <person name="Rieger T.T."/>
            <person name="Ritchie M.G."/>
            <person name="Robin C."/>
            <person name="Rogers Y.H."/>
            <person name="Rohde C."/>
            <person name="Rozas J."/>
            <person name="Rubenfield M.J."/>
            <person name="Ruiz A."/>
            <person name="Russo S."/>
            <person name="Salzberg S.L."/>
            <person name="Sanchez-Gracia A."/>
            <person name="Saranga D.J."/>
            <person name="Sato H."/>
            <person name="Schaeffer S.W."/>
            <person name="Schatz M.C."/>
            <person name="Schlenke T."/>
            <person name="Schwartz R."/>
            <person name="Segarra C."/>
            <person name="Singh R.S."/>
            <person name="Sirot L."/>
            <person name="Sirota M."/>
            <person name="Sisneros N.B."/>
            <person name="Smith C.D."/>
            <person name="Smith T.F."/>
            <person name="Spieth J."/>
            <person name="Stage D.E."/>
            <person name="Stark A."/>
            <person name="Stephan W."/>
            <person name="Strausberg R.L."/>
            <person name="Strempel S."/>
            <person name="Sturgill D."/>
            <person name="Sutton G."/>
            <person name="Sutton G.G."/>
            <person name="Tao W."/>
            <person name="Teichmann S."/>
            <person name="Tobari Y.N."/>
            <person name="Tomimura Y."/>
            <person name="Tsolas J.M."/>
            <person name="Valente V.L."/>
            <person name="Venter E."/>
            <person name="Venter J.C."/>
            <person name="Vicario S."/>
            <person name="Vieira F.G."/>
            <person name="Vilella A.J."/>
            <person name="Villasante A."/>
            <person name="Walenz B."/>
            <person name="Wang J."/>
            <person name="Wasserman M."/>
            <person name="Watts T."/>
            <person name="Wilson D."/>
            <person name="Wilson R.K."/>
            <person name="Wing R.A."/>
            <person name="Wolfner M.F."/>
            <person name="Wong A."/>
            <person name="Wong G.K."/>
            <person name="Wu C.I."/>
            <person name="Wu G."/>
            <person name="Yamamoto D."/>
            <person name="Yang H.P."/>
            <person name="Yang S.P."/>
            <person name="Yorke J.A."/>
            <person name="Yoshida K."/>
            <person name="Zdobnov E."/>
            <person name="Zhang P."/>
            <person name="Zhang Y."/>
            <person name="Zimin A.V."/>
            <person name="Baldwin J."/>
            <person name="Abdouelleil A."/>
            <person name="Abdulkadir J."/>
            <person name="Abebe A."/>
            <person name="Abera B."/>
            <person name="Abreu J."/>
            <person name="Acer S.C."/>
            <person name="Aftuck L."/>
            <person name="Alexander A."/>
            <person name="An P."/>
            <person name="Anderson E."/>
            <person name="Anderson S."/>
            <person name="Arachi H."/>
            <person name="Azer M."/>
            <person name="Bachantsang P."/>
            <person name="Barry A."/>
            <person name="Bayul T."/>
            <person name="Berlin A."/>
            <person name="Bessette D."/>
            <person name="Bloom T."/>
            <person name="Blye J."/>
            <person name="Boguslavskiy L."/>
            <person name="Bonnet C."/>
            <person name="Boukhgalter B."/>
            <person name="Bourzgui I."/>
            <person name="Brown A."/>
            <person name="Cahill P."/>
            <person name="Channer S."/>
            <person name="Cheshatsang Y."/>
            <person name="Chuda L."/>
            <person name="Citroen M."/>
            <person name="Collymore A."/>
            <person name="Cooke P."/>
            <person name="Costello M."/>
            <person name="D'Aco K."/>
            <person name="Daza R."/>
            <person name="De Haan G."/>
            <person name="DeGray S."/>
            <person name="DeMaso C."/>
            <person name="Dhargay N."/>
            <person name="Dooley K."/>
            <person name="Dooley E."/>
            <person name="Doricent M."/>
            <person name="Dorje P."/>
            <person name="Dorjee K."/>
            <person name="Dupes A."/>
            <person name="Elong R."/>
            <person name="Falk J."/>
            <person name="Farina A."/>
            <person name="Faro S."/>
            <person name="Ferguson D."/>
            <person name="Fisher S."/>
            <person name="Foley C.D."/>
            <person name="Franke A."/>
            <person name="Friedrich D."/>
            <person name="Gadbois L."/>
            <person name="Gearin G."/>
            <person name="Gearin C.R."/>
            <person name="Giannoukos G."/>
            <person name="Goode T."/>
            <person name="Graham J."/>
            <person name="Grandbois E."/>
            <person name="Grewal S."/>
            <person name="Gyaltsen K."/>
            <person name="Hafez N."/>
            <person name="Hagos B."/>
            <person name="Hall J."/>
            <person name="Henson C."/>
            <person name="Hollinger A."/>
            <person name="Honan T."/>
            <person name="Huard M.D."/>
            <person name="Hughes L."/>
            <person name="Hurhula B."/>
            <person name="Husby M.E."/>
            <person name="Kamat A."/>
            <person name="Kanga B."/>
            <person name="Kashin S."/>
            <person name="Khazanovich D."/>
            <person name="Kisner P."/>
            <person name="Lance K."/>
            <person name="Lara M."/>
            <person name="Lee W."/>
            <person name="Lennon N."/>
            <person name="Letendre F."/>
            <person name="LeVine R."/>
            <person name="Lipovsky A."/>
            <person name="Liu X."/>
            <person name="Liu J."/>
            <person name="Liu S."/>
            <person name="Lokyitsang T."/>
            <person name="Lokyitsang Y."/>
            <person name="Lubonja R."/>
            <person name="Lui A."/>
            <person name="MacDonald P."/>
            <person name="Magnisalis V."/>
            <person name="Maru K."/>
            <person name="Matthews C."/>
            <person name="McCusker W."/>
            <person name="McDonough S."/>
            <person name="Mehta T."/>
            <person name="Meldrim J."/>
            <person name="Meneus L."/>
            <person name="Mihai O."/>
            <person name="Mihalev A."/>
            <person name="Mihova T."/>
            <person name="Mittelman R."/>
            <person name="Mlenga V."/>
            <person name="Montmayeur A."/>
            <person name="Mulrain L."/>
            <person name="Navidi A."/>
            <person name="Naylor J."/>
            <person name="Negash T."/>
            <person name="Nguyen T."/>
            <person name="Nguyen N."/>
            <person name="Nicol R."/>
            <person name="Norbu C."/>
            <person name="Norbu N."/>
            <person name="Novod N."/>
            <person name="O'Neill B."/>
            <person name="Osman S."/>
            <person name="Markiewicz E."/>
            <person name="Oyono O.L."/>
            <person name="Patti C."/>
            <person name="Phunkhang P."/>
            <person name="Pierre F."/>
            <person name="Priest M."/>
            <person name="Raghuraman S."/>
            <person name="Rege F."/>
            <person name="Reyes R."/>
            <person name="Rise C."/>
            <person name="Rogov P."/>
            <person name="Ross K."/>
            <person name="Ryan E."/>
            <person name="Settipalli S."/>
            <person name="Shea T."/>
            <person name="Sherpa N."/>
            <person name="Shi L."/>
            <person name="Shih D."/>
            <person name="Sparrow T."/>
            <person name="Spaulding J."/>
            <person name="Stalker J."/>
            <person name="Stange-Thomann N."/>
            <person name="Stavropoulos S."/>
            <person name="Stone C."/>
            <person name="Strader C."/>
            <person name="Tesfaye S."/>
            <person name="Thomson T."/>
            <person name="Thoulutsang Y."/>
            <person name="Thoulutsang D."/>
            <person name="Topham K."/>
            <person name="Topping I."/>
            <person name="Tsamla T."/>
            <person name="Vassiliev H."/>
            <person name="Vo A."/>
            <person name="Wangchuk T."/>
            <person name="Wangdi T."/>
            <person name="Weiand M."/>
            <person name="Wilkinson J."/>
            <person name="Wilson A."/>
            <person name="Yadav S."/>
            <person name="Young G."/>
            <person name="Yu Q."/>
            <person name="Zembek L."/>
            <person name="Zhong D."/>
            <person name="Zimmer A."/>
            <person name="Zwirko Z."/>
            <person name="Jaffe D.B."/>
            <person name="Alvarez P."/>
            <person name="Brockman W."/>
            <person name="Butler J."/>
            <person name="Chin C."/>
            <person name="Gnerre S."/>
            <person name="Grabherr M."/>
            <person name="Kleber M."/>
            <person name="Mauceli E."/>
            <person name="MacCallum I."/>
        </authorList>
    </citation>
    <scope>NUCLEOTIDE SEQUENCE [LARGE SCALE GENOMIC DNA]</scope>
    <source>
        <strain evidence="2">Rob3c / Tucson 14021-0248.25</strain>
    </source>
</reference>
<sequence>MLHSGETRPTSKKSMKLPGNVFVGGAPDLEVFTGFRYKHNLNGCIVVVEGETVGQINLSSAAVNGVNANVCPANDDPLGGTEPPVV</sequence>
<dbReference type="HOGENOM" id="CLU_2500311_0_0_1"/>
<dbReference type="AlphaFoldDB" id="B4I9W0"/>
<dbReference type="STRING" id="7238.B4I9W0"/>
<name>B4I9W0_DROSE</name>
<proteinExistence type="predicted"/>
<protein>
    <submittedName>
        <fullName evidence="1">GM18877</fullName>
    </submittedName>
</protein>
<dbReference type="EMBL" id="CH480825">
    <property type="protein sequence ID" value="EDW43991.1"/>
    <property type="molecule type" value="Genomic_DNA"/>
</dbReference>
<gene>
    <name evidence="1" type="primary">Dsec\GM18877</name>
    <name evidence="1" type="ORF">Dsec_GM18877</name>
</gene>
<accession>B4I9W0</accession>
<evidence type="ECO:0000313" key="1">
    <source>
        <dbReference type="EMBL" id="EDW43991.1"/>
    </source>
</evidence>